<dbReference type="SUPFAM" id="SSF51197">
    <property type="entry name" value="Clavaminate synthase-like"/>
    <property type="match status" value="1"/>
</dbReference>
<dbReference type="PANTHER" id="PTHR10696:SF25">
    <property type="entry name" value="OXIDOREDUCTASE AIM17-RELATED"/>
    <property type="match status" value="1"/>
</dbReference>
<evidence type="ECO:0000256" key="6">
    <source>
        <dbReference type="ARBA" id="ARBA00023004"/>
    </source>
</evidence>
<keyword evidence="4 9" id="KW-0223">Dioxygenase</keyword>
<feature type="domain" description="Gamma-butyrobetaine hydroxylase-like N-terminal" evidence="8">
    <location>
        <begin position="38"/>
        <end position="123"/>
    </location>
</feature>
<dbReference type="InterPro" id="IPR042098">
    <property type="entry name" value="TauD-like_sf"/>
</dbReference>
<evidence type="ECO:0000256" key="1">
    <source>
        <dbReference type="ARBA" id="ARBA00001954"/>
    </source>
</evidence>
<keyword evidence="10" id="KW-1185">Reference proteome</keyword>
<reference evidence="9" key="1">
    <citation type="submission" date="2021-04" db="EMBL/GenBank/DDBJ databases">
        <title>Oceanospirillales bacteria with DddD are important DMSP degraders in coastal seawater.</title>
        <authorList>
            <person name="Liu J."/>
        </authorList>
    </citation>
    <scope>NUCLEOTIDE SEQUENCE</scope>
    <source>
        <strain evidence="9">D13-4</strain>
    </source>
</reference>
<accession>A0ABY5H253</accession>
<dbReference type="InterPro" id="IPR038492">
    <property type="entry name" value="GBBH-like_N_sf"/>
</dbReference>
<dbReference type="Proteomes" id="UP001059672">
    <property type="component" value="Chromosome"/>
</dbReference>
<dbReference type="PANTHER" id="PTHR10696">
    <property type="entry name" value="GAMMA-BUTYROBETAINE HYDROXYLASE-RELATED"/>
    <property type="match status" value="1"/>
</dbReference>
<name>A0ABY5H253_9PSED</name>
<dbReference type="RefSeq" id="WP_255836937.1">
    <property type="nucleotide sequence ID" value="NZ_CP073346.1"/>
</dbReference>
<comment type="cofactor">
    <cofactor evidence="1">
        <name>Fe(2+)</name>
        <dbReference type="ChEBI" id="CHEBI:29033"/>
    </cofactor>
</comment>
<keyword evidence="6" id="KW-0408">Iron</keyword>
<sequence length="416" mass="46555">MTASQTTPAAATAPLSGSIDMKEYGHYANSLPIVAARYQDAAVQVDWQVLDTLESAEFPLLWLLDHCACDACRHPQTYERTQFILDLDPAVLETAPAISVEDGHLSLTWADGHLSRFDAGWLYQLRPHQQAWQPCIVPANVAWAEDFAPHRTNFSDYMAGGSARLEWLHALCRDGFAILQNGPHEGGEIDQVAATIGPIRATNFGGRFEVFSKPKPNNAAYTALGLELHTDLTNWKNPPDIQMLYCLANSAQGGESIFADGVAVAEALRAQDPEAFRLLAETAIDCRFADEETDIVTRATVIHLDENDQVIEVRFNNWLRDSLRLPPEQIMPWYRAYLAFWKILRSPRYRLDLRLAAGEMVAFDNRRVMHGRKSFDPQTGHRHLQGCYVDYDMVESALRVTARKGCAAEGEYPHSA</sequence>
<dbReference type="Gene3D" id="3.30.2020.30">
    <property type="match status" value="1"/>
</dbReference>
<evidence type="ECO:0000256" key="5">
    <source>
        <dbReference type="ARBA" id="ARBA00023002"/>
    </source>
</evidence>
<proteinExistence type="inferred from homology"/>
<dbReference type="CDD" id="cd00250">
    <property type="entry name" value="CAS_like"/>
    <property type="match status" value="1"/>
</dbReference>
<dbReference type="InterPro" id="IPR003819">
    <property type="entry name" value="TauD/TfdA-like"/>
</dbReference>
<evidence type="ECO:0000313" key="9">
    <source>
        <dbReference type="EMBL" id="UTW06357.1"/>
    </source>
</evidence>
<gene>
    <name evidence="9" type="ORF">KDW96_14315</name>
</gene>
<feature type="domain" description="TauD/TfdA-like" evidence="7">
    <location>
        <begin position="150"/>
        <end position="388"/>
    </location>
</feature>
<comment type="similarity">
    <text evidence="2">Belongs to the gamma-BBH/TMLD family.</text>
</comment>
<dbReference type="InterPro" id="IPR010376">
    <property type="entry name" value="GBBH-like_N"/>
</dbReference>
<organism evidence="9 10">
    <name type="scientific">Pseudomonas benzenivorans</name>
    <dbReference type="NCBI Taxonomy" id="556533"/>
    <lineage>
        <taxon>Bacteria</taxon>
        <taxon>Pseudomonadati</taxon>
        <taxon>Pseudomonadota</taxon>
        <taxon>Gammaproteobacteria</taxon>
        <taxon>Pseudomonadales</taxon>
        <taxon>Pseudomonadaceae</taxon>
        <taxon>Pseudomonas</taxon>
    </lineage>
</organism>
<evidence type="ECO:0000256" key="2">
    <source>
        <dbReference type="ARBA" id="ARBA00008654"/>
    </source>
</evidence>
<keyword evidence="5" id="KW-0560">Oxidoreductase</keyword>
<dbReference type="Pfam" id="PF02668">
    <property type="entry name" value="TauD"/>
    <property type="match status" value="1"/>
</dbReference>
<protein>
    <submittedName>
        <fullName evidence="9">TauD/TfdA family dioxygenase</fullName>
    </submittedName>
</protein>
<dbReference type="GO" id="GO:0051213">
    <property type="term" value="F:dioxygenase activity"/>
    <property type="evidence" value="ECO:0007669"/>
    <property type="project" value="UniProtKB-KW"/>
</dbReference>
<dbReference type="Pfam" id="PF06155">
    <property type="entry name" value="GBBH-like_N"/>
    <property type="match status" value="1"/>
</dbReference>
<evidence type="ECO:0000256" key="4">
    <source>
        <dbReference type="ARBA" id="ARBA00022964"/>
    </source>
</evidence>
<evidence type="ECO:0000259" key="7">
    <source>
        <dbReference type="Pfam" id="PF02668"/>
    </source>
</evidence>
<evidence type="ECO:0000259" key="8">
    <source>
        <dbReference type="Pfam" id="PF06155"/>
    </source>
</evidence>
<keyword evidence="3" id="KW-0479">Metal-binding</keyword>
<dbReference type="Gene3D" id="3.60.130.10">
    <property type="entry name" value="Clavaminate synthase-like"/>
    <property type="match status" value="1"/>
</dbReference>
<evidence type="ECO:0000313" key="10">
    <source>
        <dbReference type="Proteomes" id="UP001059672"/>
    </source>
</evidence>
<evidence type="ECO:0000256" key="3">
    <source>
        <dbReference type="ARBA" id="ARBA00022723"/>
    </source>
</evidence>
<dbReference type="InterPro" id="IPR050411">
    <property type="entry name" value="AlphaKG_dependent_hydroxylases"/>
</dbReference>
<dbReference type="EMBL" id="CP073346">
    <property type="protein sequence ID" value="UTW06357.1"/>
    <property type="molecule type" value="Genomic_DNA"/>
</dbReference>